<evidence type="ECO:0000313" key="1">
    <source>
        <dbReference type="EMBL" id="CAG8848039.1"/>
    </source>
</evidence>
<keyword evidence="2" id="KW-1185">Reference proteome</keyword>
<feature type="non-terminal residue" evidence="1">
    <location>
        <position position="42"/>
    </location>
</feature>
<organism evidence="1 2">
    <name type="scientific">Racocetra persica</name>
    <dbReference type="NCBI Taxonomy" id="160502"/>
    <lineage>
        <taxon>Eukaryota</taxon>
        <taxon>Fungi</taxon>
        <taxon>Fungi incertae sedis</taxon>
        <taxon>Mucoromycota</taxon>
        <taxon>Glomeromycotina</taxon>
        <taxon>Glomeromycetes</taxon>
        <taxon>Diversisporales</taxon>
        <taxon>Gigasporaceae</taxon>
        <taxon>Racocetra</taxon>
    </lineage>
</organism>
<sequence>MEQPSITVTATHSVDYLGQTHDWSDTDIIYSYKEICRQLDAC</sequence>
<gene>
    <name evidence="1" type="ORF">RPERSI_LOCUS34923</name>
</gene>
<comment type="caution">
    <text evidence="1">The sequence shown here is derived from an EMBL/GenBank/DDBJ whole genome shotgun (WGS) entry which is preliminary data.</text>
</comment>
<reference evidence="1" key="1">
    <citation type="submission" date="2021-06" db="EMBL/GenBank/DDBJ databases">
        <authorList>
            <person name="Kallberg Y."/>
            <person name="Tangrot J."/>
            <person name="Rosling A."/>
        </authorList>
    </citation>
    <scope>NUCLEOTIDE SEQUENCE</scope>
    <source>
        <strain evidence="1">MA461A</strain>
    </source>
</reference>
<accession>A0ACA9STB2</accession>
<name>A0ACA9STB2_9GLOM</name>
<dbReference type="Proteomes" id="UP000789920">
    <property type="component" value="Unassembled WGS sequence"/>
</dbReference>
<protein>
    <submittedName>
        <fullName evidence="1">29128_t:CDS:1</fullName>
    </submittedName>
</protein>
<dbReference type="EMBL" id="CAJVQC010158852">
    <property type="protein sequence ID" value="CAG8848039.1"/>
    <property type="molecule type" value="Genomic_DNA"/>
</dbReference>
<evidence type="ECO:0000313" key="2">
    <source>
        <dbReference type="Proteomes" id="UP000789920"/>
    </source>
</evidence>
<proteinExistence type="predicted"/>